<proteinExistence type="predicted"/>
<dbReference type="AlphaFoldDB" id="A0A9N7V2E3"/>
<evidence type="ECO:0000313" key="2">
    <source>
        <dbReference type="Proteomes" id="UP001153269"/>
    </source>
</evidence>
<reference evidence="1" key="1">
    <citation type="submission" date="2020-03" db="EMBL/GenBank/DDBJ databases">
        <authorList>
            <person name="Weist P."/>
        </authorList>
    </citation>
    <scope>NUCLEOTIDE SEQUENCE</scope>
</reference>
<sequence length="111" mass="12284">PLCFEPGRLPLCRCFPWCCSPGFFLTVSPLVLLQPGALLILMPVSPKQLLTPPLSSPLLPGSKCLLCNKYTNCTLKEKEAVQSQRRPLQEMNTTVHWDLGASGVFDSQKQL</sequence>
<keyword evidence="2" id="KW-1185">Reference proteome</keyword>
<feature type="non-terminal residue" evidence="1">
    <location>
        <position position="1"/>
    </location>
</feature>
<evidence type="ECO:0000313" key="1">
    <source>
        <dbReference type="EMBL" id="CAB1441528.1"/>
    </source>
</evidence>
<name>A0A9N7V2E3_PLEPL</name>
<accession>A0A9N7V2E3</accession>
<dbReference type="EMBL" id="CADEAL010002666">
    <property type="protein sequence ID" value="CAB1441528.1"/>
    <property type="molecule type" value="Genomic_DNA"/>
</dbReference>
<comment type="caution">
    <text evidence="1">The sequence shown here is derived from an EMBL/GenBank/DDBJ whole genome shotgun (WGS) entry which is preliminary data.</text>
</comment>
<gene>
    <name evidence="1" type="ORF">PLEPLA_LOCUS29291</name>
</gene>
<dbReference type="Proteomes" id="UP001153269">
    <property type="component" value="Unassembled WGS sequence"/>
</dbReference>
<protein>
    <submittedName>
        <fullName evidence="1">Uncharacterized protein</fullName>
    </submittedName>
</protein>
<organism evidence="1 2">
    <name type="scientific">Pleuronectes platessa</name>
    <name type="common">European plaice</name>
    <dbReference type="NCBI Taxonomy" id="8262"/>
    <lineage>
        <taxon>Eukaryota</taxon>
        <taxon>Metazoa</taxon>
        <taxon>Chordata</taxon>
        <taxon>Craniata</taxon>
        <taxon>Vertebrata</taxon>
        <taxon>Euteleostomi</taxon>
        <taxon>Actinopterygii</taxon>
        <taxon>Neopterygii</taxon>
        <taxon>Teleostei</taxon>
        <taxon>Neoteleostei</taxon>
        <taxon>Acanthomorphata</taxon>
        <taxon>Carangaria</taxon>
        <taxon>Pleuronectiformes</taxon>
        <taxon>Pleuronectoidei</taxon>
        <taxon>Pleuronectidae</taxon>
        <taxon>Pleuronectes</taxon>
    </lineage>
</organism>